<evidence type="ECO:0000313" key="6">
    <source>
        <dbReference type="Proteomes" id="UP001170288"/>
    </source>
</evidence>
<dbReference type="GO" id="GO:0005524">
    <property type="term" value="F:ATP binding"/>
    <property type="evidence" value="ECO:0007669"/>
    <property type="project" value="UniProtKB-KW"/>
</dbReference>
<protein>
    <submittedName>
        <fullName evidence="5">ATPase, T2SS/T4P/T4SS family</fullName>
    </submittedName>
</protein>
<evidence type="ECO:0000256" key="1">
    <source>
        <dbReference type="ARBA" id="ARBA00006611"/>
    </source>
</evidence>
<comment type="caution">
    <text evidence="5">The sequence shown here is derived from an EMBL/GenBank/DDBJ whole genome shotgun (WGS) entry which is preliminary data.</text>
</comment>
<keyword evidence="2" id="KW-0547">Nucleotide-binding</keyword>
<dbReference type="InterPro" id="IPR001482">
    <property type="entry name" value="T2SS/T4SS_dom"/>
</dbReference>
<feature type="domain" description="Bacterial type II secretion system protein E" evidence="4">
    <location>
        <begin position="2"/>
        <end position="196"/>
    </location>
</feature>
<evidence type="ECO:0000259" key="4">
    <source>
        <dbReference type="Pfam" id="PF00437"/>
    </source>
</evidence>
<dbReference type="Pfam" id="PF00437">
    <property type="entry name" value="T2SSE"/>
    <property type="match status" value="1"/>
</dbReference>
<evidence type="ECO:0000256" key="3">
    <source>
        <dbReference type="ARBA" id="ARBA00022840"/>
    </source>
</evidence>
<dbReference type="RefSeq" id="WP_301371925.1">
    <property type="nucleotide sequence ID" value="NZ_JAPZCX010000001.1"/>
</dbReference>
<dbReference type="SUPFAM" id="SSF52540">
    <property type="entry name" value="P-loop containing nucleoside triphosphate hydrolases"/>
    <property type="match status" value="1"/>
</dbReference>
<evidence type="ECO:0000313" key="5">
    <source>
        <dbReference type="EMBL" id="MDN5069545.1"/>
    </source>
</evidence>
<organism evidence="5 6">
    <name type="scientific">Aliarcobacter butzleri</name>
    <dbReference type="NCBI Taxonomy" id="28197"/>
    <lineage>
        <taxon>Bacteria</taxon>
        <taxon>Pseudomonadati</taxon>
        <taxon>Campylobacterota</taxon>
        <taxon>Epsilonproteobacteria</taxon>
        <taxon>Campylobacterales</taxon>
        <taxon>Arcobacteraceae</taxon>
        <taxon>Aliarcobacter</taxon>
    </lineage>
</organism>
<gene>
    <name evidence="5" type="ORF">O8C76_00705</name>
</gene>
<dbReference type="Proteomes" id="UP001170288">
    <property type="component" value="Unassembled WGS sequence"/>
</dbReference>
<keyword evidence="3" id="KW-0067">ATP-binding</keyword>
<reference evidence="5" key="2">
    <citation type="journal article" date="2023" name="Microorganisms">
        <title>Genomic Characterization of Arcobacter butzleri Strains Isolated from Various Sources in Lithuania.</title>
        <authorList>
            <person name="Uljanovas D."/>
            <person name="Golz G."/>
            <person name="Fleischmann S."/>
            <person name="Kudirkiene E."/>
            <person name="Kasetiene N."/>
            <person name="Grineviciene A."/>
            <person name="Tamuleviciene E."/>
            <person name="Aksomaitiene J."/>
            <person name="Alter T."/>
            <person name="Malakauskas M."/>
        </authorList>
    </citation>
    <scope>NUCLEOTIDE SEQUENCE</scope>
    <source>
        <strain evidence="5">RCM69</strain>
    </source>
</reference>
<evidence type="ECO:0000256" key="2">
    <source>
        <dbReference type="ARBA" id="ARBA00022741"/>
    </source>
</evidence>
<dbReference type="PANTHER" id="PTHR30258">
    <property type="entry name" value="TYPE II SECRETION SYSTEM PROTEIN GSPE-RELATED"/>
    <property type="match status" value="1"/>
</dbReference>
<dbReference type="Gene3D" id="3.40.50.300">
    <property type="entry name" value="P-loop containing nucleotide triphosphate hydrolases"/>
    <property type="match status" value="1"/>
</dbReference>
<accession>A0AAW7PV49</accession>
<dbReference type="PANTHER" id="PTHR30258:SF29">
    <property type="entry name" value="MSHA PILUS ASSEMBLY ATPASE MSHE"/>
    <property type="match status" value="1"/>
</dbReference>
<reference evidence="5" key="1">
    <citation type="submission" date="2022-12" db="EMBL/GenBank/DDBJ databases">
        <authorList>
            <person name="Uljanovas D."/>
        </authorList>
    </citation>
    <scope>NUCLEOTIDE SEQUENCE</scope>
    <source>
        <strain evidence="5">RCM69</strain>
    </source>
</reference>
<dbReference type="EMBL" id="JAPZCX010000001">
    <property type="protein sequence ID" value="MDN5069545.1"/>
    <property type="molecule type" value="Genomic_DNA"/>
</dbReference>
<proteinExistence type="inferred from homology"/>
<dbReference type="CDD" id="cd01129">
    <property type="entry name" value="PulE-GspE-like"/>
    <property type="match status" value="1"/>
</dbReference>
<dbReference type="GO" id="GO:0016887">
    <property type="term" value="F:ATP hydrolysis activity"/>
    <property type="evidence" value="ECO:0007669"/>
    <property type="project" value="TreeGrafter"/>
</dbReference>
<dbReference type="InterPro" id="IPR027417">
    <property type="entry name" value="P-loop_NTPase"/>
</dbReference>
<name>A0AAW7PV49_9BACT</name>
<dbReference type="GO" id="GO:0005886">
    <property type="term" value="C:plasma membrane"/>
    <property type="evidence" value="ECO:0007669"/>
    <property type="project" value="TreeGrafter"/>
</dbReference>
<dbReference type="AlphaFoldDB" id="A0AAW7PV49"/>
<sequence length="202" mass="23129">MLKELNCEDKKIITVEDPVEYKIESINQVPINPKIGLSFEVVLKNILRQDPDIIFIGEIRDRFSLDIALQASLTGHLVLASIHSNSAVETITRLIDLQADPFLISTTLKLIMAQRLVLNYCKFCEANGCEKCNYTKYYDRSSIAEILKVDEKISSLIFKKADINEFKEYLKAINYQTLLDDGKLKVNQNLTSIEEIYKVVTY</sequence>
<comment type="similarity">
    <text evidence="1">Belongs to the GSP E family.</text>
</comment>